<dbReference type="PANTHER" id="PTHR43297:SF2">
    <property type="entry name" value="DIPEPTIDE TRANSPORT ATP-BINDING PROTEIN DPPD"/>
    <property type="match status" value="1"/>
</dbReference>
<dbReference type="AlphaFoldDB" id="A0A2T4VWE6"/>
<dbReference type="EMBL" id="PSQJ01000010">
    <property type="protein sequence ID" value="PTL86099.1"/>
    <property type="molecule type" value="Genomic_DNA"/>
</dbReference>
<dbReference type="InterPro" id="IPR013563">
    <property type="entry name" value="Oligopep_ABC_C"/>
</dbReference>
<proteinExistence type="inferred from homology"/>
<comment type="subcellular location">
    <subcellularLocation>
        <location evidence="1">Cell inner membrane</location>
        <topology evidence="1">Peripheral membrane protein</topology>
    </subcellularLocation>
</comment>
<keyword evidence="3" id="KW-0813">Transport</keyword>
<organism evidence="9 10">
    <name type="scientific">Candidatus Liberibacter europaeus</name>
    <dbReference type="NCBI Taxonomy" id="744859"/>
    <lineage>
        <taxon>Bacteria</taxon>
        <taxon>Pseudomonadati</taxon>
        <taxon>Pseudomonadota</taxon>
        <taxon>Alphaproteobacteria</taxon>
        <taxon>Hyphomicrobiales</taxon>
        <taxon>Rhizobiaceae</taxon>
        <taxon>Liberibacter</taxon>
    </lineage>
</organism>
<dbReference type="Pfam" id="PF08352">
    <property type="entry name" value="oligo_HPY"/>
    <property type="match status" value="1"/>
</dbReference>
<dbReference type="GO" id="GO:0015833">
    <property type="term" value="P:peptide transport"/>
    <property type="evidence" value="ECO:0007669"/>
    <property type="project" value="InterPro"/>
</dbReference>
<evidence type="ECO:0000313" key="9">
    <source>
        <dbReference type="EMBL" id="PTL86099.1"/>
    </source>
</evidence>
<dbReference type="FunFam" id="3.40.50.300:FF:000016">
    <property type="entry name" value="Oligopeptide ABC transporter ATP-binding component"/>
    <property type="match status" value="1"/>
</dbReference>
<dbReference type="GO" id="GO:0055085">
    <property type="term" value="P:transmembrane transport"/>
    <property type="evidence" value="ECO:0007669"/>
    <property type="project" value="UniProtKB-ARBA"/>
</dbReference>
<keyword evidence="6 9" id="KW-0067">ATP-binding</keyword>
<dbReference type="InterPro" id="IPR003439">
    <property type="entry name" value="ABC_transporter-like_ATP-bd"/>
</dbReference>
<dbReference type="InterPro" id="IPR050388">
    <property type="entry name" value="ABC_Ni/Peptide_Import"/>
</dbReference>
<protein>
    <submittedName>
        <fullName evidence="9">Dipeptide ABC transporter ATP-binding protein DppD</fullName>
    </submittedName>
</protein>
<dbReference type="CDD" id="cd03257">
    <property type="entry name" value="ABC_NikE_OppD_transporters"/>
    <property type="match status" value="1"/>
</dbReference>
<comment type="caution">
    <text evidence="9">The sequence shown here is derived from an EMBL/GenBank/DDBJ whole genome shotgun (WGS) entry which is preliminary data.</text>
</comment>
<dbReference type="GO" id="GO:0005524">
    <property type="term" value="F:ATP binding"/>
    <property type="evidence" value="ECO:0007669"/>
    <property type="project" value="UniProtKB-KW"/>
</dbReference>
<sequence length="329" mass="36736">MVLLDVKNLSVNFRSPKSRFCFRAVDCISYEIKKGEVVGVIGESGSGKSVNALAIMGLIDYPGYVVADNITFDGHNLLNITDKDRRRFVSSKISIVFQDPMNSLNPCFTIGCQIIETLKIHQNEKSHVYYKQAIDLLTMVEISDPISCLKRYPHQLSGGMNQRVMIAMALACKPQLLIVDEPTTALDVTIQDQIMKLLLRLQKKENMALMLITHDLALVAQASDSIIVMYSGQIVEYAKASNIFTTPRHPYTQALLKSLPEAFAINKQRLFSLPGVVPGKYDRVSGCLLSPRCPYVSAKCQKEGPLLRFFDDRKVKCHTPLDDHGSPII</sequence>
<dbReference type="GO" id="GO:0005886">
    <property type="term" value="C:plasma membrane"/>
    <property type="evidence" value="ECO:0007669"/>
    <property type="project" value="UniProtKB-SubCell"/>
</dbReference>
<dbReference type="Proteomes" id="UP000240811">
    <property type="component" value="Unassembled WGS sequence"/>
</dbReference>
<dbReference type="NCBIfam" id="TIGR01727">
    <property type="entry name" value="oligo_HPY"/>
    <property type="match status" value="1"/>
</dbReference>
<comment type="similarity">
    <text evidence="2">Belongs to the ABC transporter superfamily.</text>
</comment>
<gene>
    <name evidence="9" type="primary">dppD</name>
    <name evidence="9" type="ORF">C4617_05480</name>
</gene>
<dbReference type="SMART" id="SM00382">
    <property type="entry name" value="AAA"/>
    <property type="match status" value="1"/>
</dbReference>
<feature type="domain" description="ABC transporter" evidence="8">
    <location>
        <begin position="6"/>
        <end position="256"/>
    </location>
</feature>
<accession>A0A2T4VWE6</accession>
<evidence type="ECO:0000256" key="2">
    <source>
        <dbReference type="ARBA" id="ARBA00005417"/>
    </source>
</evidence>
<dbReference type="SUPFAM" id="SSF52540">
    <property type="entry name" value="P-loop containing nucleoside triphosphate hydrolases"/>
    <property type="match status" value="1"/>
</dbReference>
<dbReference type="InterPro" id="IPR027417">
    <property type="entry name" value="P-loop_NTPase"/>
</dbReference>
<evidence type="ECO:0000259" key="8">
    <source>
        <dbReference type="PROSITE" id="PS50893"/>
    </source>
</evidence>
<evidence type="ECO:0000256" key="1">
    <source>
        <dbReference type="ARBA" id="ARBA00004417"/>
    </source>
</evidence>
<evidence type="ECO:0000256" key="6">
    <source>
        <dbReference type="ARBA" id="ARBA00022840"/>
    </source>
</evidence>
<keyword evidence="5" id="KW-0547">Nucleotide-binding</keyword>
<evidence type="ECO:0000256" key="7">
    <source>
        <dbReference type="ARBA" id="ARBA00023136"/>
    </source>
</evidence>
<keyword evidence="4" id="KW-1003">Cell membrane</keyword>
<evidence type="ECO:0000256" key="5">
    <source>
        <dbReference type="ARBA" id="ARBA00022741"/>
    </source>
</evidence>
<name>A0A2T4VWE6_9HYPH</name>
<evidence type="ECO:0000256" key="3">
    <source>
        <dbReference type="ARBA" id="ARBA00022448"/>
    </source>
</evidence>
<dbReference type="Gene3D" id="3.40.50.300">
    <property type="entry name" value="P-loop containing nucleotide triphosphate hydrolases"/>
    <property type="match status" value="1"/>
</dbReference>
<evidence type="ECO:0000313" key="10">
    <source>
        <dbReference type="Proteomes" id="UP000240811"/>
    </source>
</evidence>
<keyword evidence="7" id="KW-0472">Membrane</keyword>
<dbReference type="PROSITE" id="PS50893">
    <property type="entry name" value="ABC_TRANSPORTER_2"/>
    <property type="match status" value="1"/>
</dbReference>
<evidence type="ECO:0000256" key="4">
    <source>
        <dbReference type="ARBA" id="ARBA00022475"/>
    </source>
</evidence>
<dbReference type="InterPro" id="IPR003593">
    <property type="entry name" value="AAA+_ATPase"/>
</dbReference>
<dbReference type="Pfam" id="PF00005">
    <property type="entry name" value="ABC_tran"/>
    <property type="match status" value="1"/>
</dbReference>
<reference evidence="10" key="1">
    <citation type="submission" date="2018-02" db="EMBL/GenBank/DDBJ databases">
        <title>Genome sequence of Candidatus Liberibacter europaeus.</title>
        <authorList>
            <person name="Frampton R.A."/>
            <person name="Thompson S.M."/>
            <person name="David C."/>
            <person name="Addison S.M."/>
            <person name="Smith G.R."/>
        </authorList>
    </citation>
    <scope>NUCLEOTIDE SEQUENCE [LARGE SCALE GENOMIC DNA]</scope>
</reference>
<dbReference type="GO" id="GO:0016887">
    <property type="term" value="F:ATP hydrolysis activity"/>
    <property type="evidence" value="ECO:0007669"/>
    <property type="project" value="InterPro"/>
</dbReference>
<dbReference type="PANTHER" id="PTHR43297">
    <property type="entry name" value="OLIGOPEPTIDE TRANSPORT ATP-BINDING PROTEIN APPD"/>
    <property type="match status" value="1"/>
</dbReference>